<dbReference type="AlphaFoldDB" id="A0A426XXH0"/>
<reference evidence="1 2" key="1">
    <citation type="journal article" date="2014" name="Agronomy (Basel)">
        <title>A Draft Genome Sequence for Ensete ventricosum, the Drought-Tolerant Tree Against Hunger.</title>
        <authorList>
            <person name="Harrison J."/>
            <person name="Moore K.A."/>
            <person name="Paszkiewicz K."/>
            <person name="Jones T."/>
            <person name="Grant M."/>
            <person name="Ambacheew D."/>
            <person name="Muzemil S."/>
            <person name="Studholme D.J."/>
        </authorList>
    </citation>
    <scope>NUCLEOTIDE SEQUENCE [LARGE SCALE GENOMIC DNA]</scope>
</reference>
<dbReference type="Proteomes" id="UP000287651">
    <property type="component" value="Unassembled WGS sequence"/>
</dbReference>
<protein>
    <submittedName>
        <fullName evidence="1">Uncharacterized protein</fullName>
    </submittedName>
</protein>
<organism evidence="1 2">
    <name type="scientific">Ensete ventricosum</name>
    <name type="common">Abyssinian banana</name>
    <name type="synonym">Musa ensete</name>
    <dbReference type="NCBI Taxonomy" id="4639"/>
    <lineage>
        <taxon>Eukaryota</taxon>
        <taxon>Viridiplantae</taxon>
        <taxon>Streptophyta</taxon>
        <taxon>Embryophyta</taxon>
        <taxon>Tracheophyta</taxon>
        <taxon>Spermatophyta</taxon>
        <taxon>Magnoliopsida</taxon>
        <taxon>Liliopsida</taxon>
        <taxon>Zingiberales</taxon>
        <taxon>Musaceae</taxon>
        <taxon>Ensete</taxon>
    </lineage>
</organism>
<sequence length="58" mass="6381">MAAAKVEEQRGAKNVALIPSVRTFADSKLGVDLHRGSALLKHYRGSLLQGIRHKAEER</sequence>
<proteinExistence type="predicted"/>
<dbReference type="EMBL" id="AMZH03016764">
    <property type="protein sequence ID" value="RRT44001.1"/>
    <property type="molecule type" value="Genomic_DNA"/>
</dbReference>
<name>A0A426XXH0_ENSVE</name>
<evidence type="ECO:0000313" key="1">
    <source>
        <dbReference type="EMBL" id="RRT44001.1"/>
    </source>
</evidence>
<accession>A0A426XXH0</accession>
<comment type="caution">
    <text evidence="1">The sequence shown here is derived from an EMBL/GenBank/DDBJ whole genome shotgun (WGS) entry which is preliminary data.</text>
</comment>
<gene>
    <name evidence="1" type="ORF">B296_00048212</name>
</gene>
<evidence type="ECO:0000313" key="2">
    <source>
        <dbReference type="Proteomes" id="UP000287651"/>
    </source>
</evidence>